<gene>
    <name evidence="1" type="ORF">ENF32_03275</name>
</gene>
<sequence length="172" mass="19956">MRRTKVELLGLVERVIELYEGKRLTIRQIEEILRSEGYDISRESIRKSIKKSRELAEVYKRSLDEAKVLLETVKNSPNTDVIEVTTSLLAHRIFEFVKSIDSIDFDDPGELVRALKRMADAQVKVAQMRLSYQKGFEEAREQFMGELLKELEAYPEVTARIVEIAQRVRPEG</sequence>
<organism evidence="1">
    <name type="scientific">Thermosulfidibacter takaii</name>
    <dbReference type="NCBI Taxonomy" id="412593"/>
    <lineage>
        <taxon>Bacteria</taxon>
        <taxon>Pseudomonadati</taxon>
        <taxon>Thermosulfidibacterota</taxon>
        <taxon>Thermosulfidibacteria</taxon>
        <taxon>Thermosulfidibacterales</taxon>
        <taxon>Thermosulfidibacteraceae</taxon>
    </lineage>
</organism>
<comment type="caution">
    <text evidence="1">The sequence shown here is derived from an EMBL/GenBank/DDBJ whole genome shotgun (WGS) entry which is preliminary data.</text>
</comment>
<protein>
    <submittedName>
        <fullName evidence="1">DUF3486 family protein</fullName>
    </submittedName>
</protein>
<evidence type="ECO:0000313" key="1">
    <source>
        <dbReference type="EMBL" id="HDD53074.1"/>
    </source>
</evidence>
<reference evidence="1" key="1">
    <citation type="journal article" date="2020" name="mSystems">
        <title>Genome- and Community-Level Interaction Insights into Carbon Utilization and Element Cycling Functions of Hydrothermarchaeota in Hydrothermal Sediment.</title>
        <authorList>
            <person name="Zhou Z."/>
            <person name="Liu Y."/>
            <person name="Xu W."/>
            <person name="Pan J."/>
            <person name="Luo Z.H."/>
            <person name="Li M."/>
        </authorList>
    </citation>
    <scope>NUCLEOTIDE SEQUENCE [LARGE SCALE GENOMIC DNA]</scope>
    <source>
        <strain evidence="1">HyVt-115</strain>
    </source>
</reference>
<proteinExistence type="predicted"/>
<dbReference type="AlphaFoldDB" id="A0A7C0Y6K4"/>
<accession>A0A7C0Y6K4</accession>
<dbReference type="EMBL" id="DQWS01000125">
    <property type="protein sequence ID" value="HDD53074.1"/>
    <property type="molecule type" value="Genomic_DNA"/>
</dbReference>
<dbReference type="Proteomes" id="UP000885690">
    <property type="component" value="Unassembled WGS sequence"/>
</dbReference>
<dbReference type="InterPro" id="IPR021874">
    <property type="entry name" value="Phage_Mu_Gp27"/>
</dbReference>
<dbReference type="Pfam" id="PF11985">
    <property type="entry name" value="Phage_Mu_Gp27"/>
    <property type="match status" value="1"/>
</dbReference>
<name>A0A7C0Y6K4_9BACT</name>